<proteinExistence type="predicted"/>
<dbReference type="SUPFAM" id="SSF48065">
    <property type="entry name" value="DBL homology domain (DH-domain)"/>
    <property type="match status" value="1"/>
</dbReference>
<dbReference type="AlphaFoldDB" id="A0A8H5M634"/>
<feature type="compositionally biased region" description="Polar residues" evidence="1">
    <location>
        <begin position="152"/>
        <end position="163"/>
    </location>
</feature>
<evidence type="ECO:0000256" key="1">
    <source>
        <dbReference type="SAM" id="MobiDB-lite"/>
    </source>
</evidence>
<feature type="region of interest" description="Disordered" evidence="1">
    <location>
        <begin position="1"/>
        <end position="92"/>
    </location>
</feature>
<dbReference type="InterPro" id="IPR000219">
    <property type="entry name" value="DH_dom"/>
</dbReference>
<dbReference type="EMBL" id="JAACJP010000009">
    <property type="protein sequence ID" value="KAF5382223.1"/>
    <property type="molecule type" value="Genomic_DNA"/>
</dbReference>
<name>A0A8H5M634_9AGAR</name>
<reference evidence="3 4" key="1">
    <citation type="journal article" date="2020" name="ISME J.">
        <title>Uncovering the hidden diversity of litter-decomposition mechanisms in mushroom-forming fungi.</title>
        <authorList>
            <person name="Floudas D."/>
            <person name="Bentzer J."/>
            <person name="Ahren D."/>
            <person name="Johansson T."/>
            <person name="Persson P."/>
            <person name="Tunlid A."/>
        </authorList>
    </citation>
    <scope>NUCLEOTIDE SEQUENCE [LARGE SCALE GENOMIC DNA]</scope>
    <source>
        <strain evidence="3 4">CBS 661.87</strain>
    </source>
</reference>
<dbReference type="Gene3D" id="1.20.900.10">
    <property type="entry name" value="Dbl homology (DH) domain"/>
    <property type="match status" value="1"/>
</dbReference>
<keyword evidence="4" id="KW-1185">Reference proteome</keyword>
<gene>
    <name evidence="3" type="ORF">D9615_004364</name>
</gene>
<sequence>MSALNRMSSTNRPRPLQVVIPSSLLPQSPPAQADHTIPFPSYSIEVTPPPYTEYDENPTFSPQRDDHQNTPRPRAHSMESSSPTFGPSMSAGARTNASFMAFPEPQIYRSASYTSVPHHTRTRSHSQIGASPPFGIHPQQSTASFASTASSYIQDNDSDQYGSGSEDHSHDAEDLSRELSILSLNSDESLRRFQAGELPENDQAWHRLVPLEARNALGKQEVQRQSVLFEVFKAEREYVSDLETVEEARCSTLSTFLDFLTSS</sequence>
<dbReference type="GO" id="GO:0005085">
    <property type="term" value="F:guanyl-nucleotide exchange factor activity"/>
    <property type="evidence" value="ECO:0007669"/>
    <property type="project" value="InterPro"/>
</dbReference>
<feature type="region of interest" description="Disordered" evidence="1">
    <location>
        <begin position="114"/>
        <end position="174"/>
    </location>
</feature>
<dbReference type="OrthoDB" id="2272012at2759"/>
<feature type="compositionally biased region" description="Polar residues" evidence="1">
    <location>
        <begin position="78"/>
        <end position="92"/>
    </location>
</feature>
<feature type="compositionally biased region" description="Basic and acidic residues" evidence="1">
    <location>
        <begin position="165"/>
        <end position="174"/>
    </location>
</feature>
<comment type="caution">
    <text evidence="3">The sequence shown here is derived from an EMBL/GenBank/DDBJ whole genome shotgun (WGS) entry which is preliminary data.</text>
</comment>
<accession>A0A8H5M634</accession>
<protein>
    <recommendedName>
        <fullName evidence="2">DH domain-containing protein</fullName>
    </recommendedName>
</protein>
<dbReference type="InterPro" id="IPR035899">
    <property type="entry name" value="DBL_dom_sf"/>
</dbReference>
<feature type="compositionally biased region" description="Polar residues" evidence="1">
    <location>
        <begin position="1"/>
        <end position="12"/>
    </location>
</feature>
<evidence type="ECO:0000313" key="4">
    <source>
        <dbReference type="Proteomes" id="UP000565441"/>
    </source>
</evidence>
<dbReference type="Proteomes" id="UP000565441">
    <property type="component" value="Unassembled WGS sequence"/>
</dbReference>
<evidence type="ECO:0000259" key="2">
    <source>
        <dbReference type="PROSITE" id="PS50010"/>
    </source>
</evidence>
<dbReference type="PROSITE" id="PS50010">
    <property type="entry name" value="DH_2"/>
    <property type="match status" value="1"/>
</dbReference>
<feature type="compositionally biased region" description="Low complexity" evidence="1">
    <location>
        <begin position="141"/>
        <end position="151"/>
    </location>
</feature>
<evidence type="ECO:0000313" key="3">
    <source>
        <dbReference type="EMBL" id="KAF5382223.1"/>
    </source>
</evidence>
<feature type="compositionally biased region" description="Low complexity" evidence="1">
    <location>
        <begin position="21"/>
        <end position="33"/>
    </location>
</feature>
<feature type="domain" description="DH" evidence="2">
    <location>
        <begin position="223"/>
        <end position="263"/>
    </location>
</feature>
<organism evidence="3 4">
    <name type="scientific">Tricholomella constricta</name>
    <dbReference type="NCBI Taxonomy" id="117010"/>
    <lineage>
        <taxon>Eukaryota</taxon>
        <taxon>Fungi</taxon>
        <taxon>Dikarya</taxon>
        <taxon>Basidiomycota</taxon>
        <taxon>Agaricomycotina</taxon>
        <taxon>Agaricomycetes</taxon>
        <taxon>Agaricomycetidae</taxon>
        <taxon>Agaricales</taxon>
        <taxon>Tricholomatineae</taxon>
        <taxon>Lyophyllaceae</taxon>
        <taxon>Tricholomella</taxon>
    </lineage>
</organism>